<keyword evidence="2" id="KW-0614">Plasmid</keyword>
<dbReference type="InterPro" id="IPR050491">
    <property type="entry name" value="AmpC-like"/>
</dbReference>
<keyword evidence="3" id="KW-1185">Reference proteome</keyword>
<evidence type="ECO:0000259" key="1">
    <source>
        <dbReference type="Pfam" id="PF00144"/>
    </source>
</evidence>
<dbReference type="PANTHER" id="PTHR46825">
    <property type="entry name" value="D-ALANYL-D-ALANINE-CARBOXYPEPTIDASE/ENDOPEPTIDASE AMPH"/>
    <property type="match status" value="1"/>
</dbReference>
<dbReference type="KEGG" id="fax:FUAX_45330"/>
<geneLocation type="plasmid" evidence="2 3">
    <name>pFA3</name>
</geneLocation>
<gene>
    <name evidence="2" type="ORF">FUAX_45330</name>
</gene>
<organism evidence="2 3">
    <name type="scientific">Fulvitalea axinellae</name>
    <dbReference type="NCBI Taxonomy" id="1182444"/>
    <lineage>
        <taxon>Bacteria</taxon>
        <taxon>Pseudomonadati</taxon>
        <taxon>Bacteroidota</taxon>
        <taxon>Cytophagia</taxon>
        <taxon>Cytophagales</taxon>
        <taxon>Persicobacteraceae</taxon>
        <taxon>Fulvitalea</taxon>
    </lineage>
</organism>
<sequence length="375" mass="42851">MNYRYFFLLVLFPAMFSCSKEPGQRKNTTQKLDSLMLSENIKSHFNGSLVVGNKDGILYQKAIGVANRVWDVPFRLDTRSKICSIDKSFIAALVLKATEEGKLSLDDRLVNLIDSDIYGGSFHPEITLHHLLTHTSGLSHYEADSALSRDNFKMFKRQHFSKKEFIDYISRIKPKSAPGEGVYYSSLSYFILAYVLERAYHQPFASLLENKISRPLGLEGTFCSNSSENIYQRVAEGYKQDKNDKWIRNHFLDESLGTNIYSSSIDLYKWGAAMYDSDFLSAKSRERMLSNHLSDISPRISYGYGWVIFDGKGKYEMGDLGIEKPYIIHGGNTEGYKSMLVNINRGEHVFAFLCNSGERINEMELARKITNILTR</sequence>
<dbReference type="RefSeq" id="WP_338395461.1">
    <property type="nucleotide sequence ID" value="NZ_AP025317.1"/>
</dbReference>
<dbReference type="EMBL" id="AP025317">
    <property type="protein sequence ID" value="BDD12101.1"/>
    <property type="molecule type" value="Genomic_DNA"/>
</dbReference>
<dbReference type="AlphaFoldDB" id="A0AAU9DG43"/>
<dbReference type="Proteomes" id="UP001348817">
    <property type="component" value="Plasmid pFA3"/>
</dbReference>
<evidence type="ECO:0000313" key="2">
    <source>
        <dbReference type="EMBL" id="BDD12101.1"/>
    </source>
</evidence>
<dbReference type="InterPro" id="IPR012338">
    <property type="entry name" value="Beta-lactam/transpept-like"/>
</dbReference>
<feature type="domain" description="Beta-lactamase-related" evidence="1">
    <location>
        <begin position="48"/>
        <end position="363"/>
    </location>
</feature>
<dbReference type="Pfam" id="PF00144">
    <property type="entry name" value="Beta-lactamase"/>
    <property type="match status" value="1"/>
</dbReference>
<dbReference type="Gene3D" id="3.40.710.10">
    <property type="entry name" value="DD-peptidase/beta-lactamase superfamily"/>
    <property type="match status" value="1"/>
</dbReference>
<dbReference type="PROSITE" id="PS51257">
    <property type="entry name" value="PROKAR_LIPOPROTEIN"/>
    <property type="match status" value="1"/>
</dbReference>
<evidence type="ECO:0000313" key="3">
    <source>
        <dbReference type="Proteomes" id="UP001348817"/>
    </source>
</evidence>
<proteinExistence type="predicted"/>
<keyword evidence="2" id="KW-0378">Hydrolase</keyword>
<protein>
    <submittedName>
        <fullName evidence="2">Serine hydrolase</fullName>
    </submittedName>
</protein>
<reference evidence="2 3" key="1">
    <citation type="submission" date="2021-12" db="EMBL/GenBank/DDBJ databases">
        <title>Genome sequencing of bacteria with rrn-lacking chromosome and rrn-plasmid.</title>
        <authorList>
            <person name="Anda M."/>
            <person name="Iwasaki W."/>
        </authorList>
    </citation>
    <scope>NUCLEOTIDE SEQUENCE [LARGE SCALE GENOMIC DNA]</scope>
    <source>
        <strain evidence="2 3">DSM 100852</strain>
        <plasmid evidence="2 3">pFA3</plasmid>
    </source>
</reference>
<name>A0AAU9DG43_9BACT</name>
<accession>A0AAU9DG43</accession>
<dbReference type="PANTHER" id="PTHR46825:SF8">
    <property type="entry name" value="BETA-LACTAMASE-RELATED"/>
    <property type="match status" value="1"/>
</dbReference>
<dbReference type="SUPFAM" id="SSF56601">
    <property type="entry name" value="beta-lactamase/transpeptidase-like"/>
    <property type="match status" value="1"/>
</dbReference>
<dbReference type="GO" id="GO:0016787">
    <property type="term" value="F:hydrolase activity"/>
    <property type="evidence" value="ECO:0007669"/>
    <property type="project" value="UniProtKB-KW"/>
</dbReference>
<dbReference type="InterPro" id="IPR001466">
    <property type="entry name" value="Beta-lactam-related"/>
</dbReference>